<dbReference type="InterPro" id="IPR009057">
    <property type="entry name" value="Homeodomain-like_sf"/>
</dbReference>
<gene>
    <name evidence="4" type="ORF">J437_LFUL018712</name>
</gene>
<dbReference type="InterPro" id="IPR004875">
    <property type="entry name" value="DDE_SF_endonuclease_dom"/>
</dbReference>
<reference evidence="4" key="1">
    <citation type="submission" date="2013-04" db="EMBL/GenBank/DDBJ databases">
        <authorList>
            <person name="Qu J."/>
            <person name="Murali S.C."/>
            <person name="Bandaranaike D."/>
            <person name="Bellair M."/>
            <person name="Blankenburg K."/>
            <person name="Chao H."/>
            <person name="Dinh H."/>
            <person name="Doddapaneni H."/>
            <person name="Downs B."/>
            <person name="Dugan-Rocha S."/>
            <person name="Elkadiri S."/>
            <person name="Gnanaolivu R.D."/>
            <person name="Hernandez B."/>
            <person name="Javaid M."/>
            <person name="Jayaseelan J.C."/>
            <person name="Lee S."/>
            <person name="Li M."/>
            <person name="Ming W."/>
            <person name="Munidasa M."/>
            <person name="Muniz J."/>
            <person name="Nguyen L."/>
            <person name="Ongeri F."/>
            <person name="Osuji N."/>
            <person name="Pu L.-L."/>
            <person name="Puazo M."/>
            <person name="Qu C."/>
            <person name="Quiroz J."/>
            <person name="Raj R."/>
            <person name="Weissenberger G."/>
            <person name="Xin Y."/>
            <person name="Zou X."/>
            <person name="Han Y."/>
            <person name="Richards S."/>
            <person name="Worley K."/>
            <person name="Muzny D."/>
            <person name="Gibbs R."/>
        </authorList>
    </citation>
    <scope>NUCLEOTIDE SEQUENCE</scope>
    <source>
        <strain evidence="4">Sampled in the wild</strain>
    </source>
</reference>
<proteinExistence type="predicted"/>
<evidence type="ECO:0000313" key="4">
    <source>
        <dbReference type="EMBL" id="KAG8239370.1"/>
    </source>
</evidence>
<dbReference type="SUPFAM" id="SSF46689">
    <property type="entry name" value="Homeodomain-like"/>
    <property type="match status" value="1"/>
</dbReference>
<keyword evidence="2" id="KW-0238">DNA-binding</keyword>
<feature type="domain" description="HTH CENPB-type" evidence="3">
    <location>
        <begin position="1"/>
        <end position="68"/>
    </location>
</feature>
<evidence type="ECO:0000259" key="3">
    <source>
        <dbReference type="PROSITE" id="PS51253"/>
    </source>
</evidence>
<name>A0A8K0KT94_LADFU</name>
<comment type="caution">
    <text evidence="4">The sequence shown here is derived from an EMBL/GenBank/DDBJ whole genome shotgun (WGS) entry which is preliminary data.</text>
</comment>
<sequence>MADNVALENAVYLWFIQQWWLHIPLSGEMICEKALFFHGEMTESDEDFVASKGWLDRFKHHHGIRRLKITGEKLFSNENAIEPFRIELLLHVINEKNLSSEQIYIADESGLFWRMLPDKTLSDLNEKVTPGRKVIKGRITFMLCANVAGKHKLPLFVVGTAKKTTSLQVSHGLCMLFGQKNAWVTQELFLELFKAEFVPAVGQHMKSINLPQGALLLLDNCPGHPSAEELCTDDGEISAMFLPPNTTALIQPMDQNVIQNIKLRYCKLLLTSILNDPVHNENLENALKKVNLKDVVFSLANCWACVS</sequence>
<comment type="subcellular location">
    <subcellularLocation>
        <location evidence="1">Nucleus</location>
    </subcellularLocation>
</comment>
<dbReference type="SMART" id="SM00674">
    <property type="entry name" value="CENPB"/>
    <property type="match status" value="1"/>
</dbReference>
<dbReference type="InterPro" id="IPR036397">
    <property type="entry name" value="RNaseH_sf"/>
</dbReference>
<dbReference type="PANTHER" id="PTHR19303">
    <property type="entry name" value="TRANSPOSON"/>
    <property type="match status" value="1"/>
</dbReference>
<evidence type="ECO:0000256" key="1">
    <source>
        <dbReference type="ARBA" id="ARBA00004123"/>
    </source>
</evidence>
<evidence type="ECO:0000313" key="5">
    <source>
        <dbReference type="Proteomes" id="UP000792457"/>
    </source>
</evidence>
<dbReference type="Gene3D" id="3.30.420.10">
    <property type="entry name" value="Ribonuclease H-like superfamily/Ribonuclease H"/>
    <property type="match status" value="1"/>
</dbReference>
<dbReference type="Gene3D" id="1.10.10.60">
    <property type="entry name" value="Homeodomain-like"/>
    <property type="match status" value="1"/>
</dbReference>
<dbReference type="Pfam" id="PF03184">
    <property type="entry name" value="DDE_1"/>
    <property type="match status" value="1"/>
</dbReference>
<protein>
    <recommendedName>
        <fullName evidence="3">HTH CENPB-type domain-containing protein</fullName>
    </recommendedName>
</protein>
<dbReference type="OrthoDB" id="125347at2759"/>
<dbReference type="Proteomes" id="UP000792457">
    <property type="component" value="Unassembled WGS sequence"/>
</dbReference>
<dbReference type="PANTHER" id="PTHR19303:SF16">
    <property type="entry name" value="JERKY PROTEIN HOMOLOG-LIKE"/>
    <property type="match status" value="1"/>
</dbReference>
<dbReference type="InterPro" id="IPR050863">
    <property type="entry name" value="CenT-Element_Derived"/>
</dbReference>
<evidence type="ECO:0000256" key="2">
    <source>
        <dbReference type="ARBA" id="ARBA00023125"/>
    </source>
</evidence>
<dbReference type="Pfam" id="PF03221">
    <property type="entry name" value="HTH_Tnp_Tc5"/>
    <property type="match status" value="1"/>
</dbReference>
<dbReference type="EMBL" id="KZ309618">
    <property type="protein sequence ID" value="KAG8239370.1"/>
    <property type="molecule type" value="Genomic_DNA"/>
</dbReference>
<keyword evidence="5" id="KW-1185">Reference proteome</keyword>
<dbReference type="PROSITE" id="PS51253">
    <property type="entry name" value="HTH_CENPB"/>
    <property type="match status" value="1"/>
</dbReference>
<dbReference type="GO" id="GO:0005634">
    <property type="term" value="C:nucleus"/>
    <property type="evidence" value="ECO:0007669"/>
    <property type="project" value="UniProtKB-SubCell"/>
</dbReference>
<dbReference type="InterPro" id="IPR006600">
    <property type="entry name" value="HTH_CenpB_DNA-bd_dom"/>
</dbReference>
<dbReference type="AlphaFoldDB" id="A0A8K0KT94"/>
<reference evidence="4" key="2">
    <citation type="submission" date="2017-10" db="EMBL/GenBank/DDBJ databases">
        <title>Ladona fulva Genome sequencing and assembly.</title>
        <authorList>
            <person name="Murali S."/>
            <person name="Richards S."/>
            <person name="Bandaranaike D."/>
            <person name="Bellair M."/>
            <person name="Blankenburg K."/>
            <person name="Chao H."/>
            <person name="Dinh H."/>
            <person name="Doddapaneni H."/>
            <person name="Dugan-Rocha S."/>
            <person name="Elkadiri S."/>
            <person name="Gnanaolivu R."/>
            <person name="Hernandez B."/>
            <person name="Skinner E."/>
            <person name="Javaid M."/>
            <person name="Lee S."/>
            <person name="Li M."/>
            <person name="Ming W."/>
            <person name="Munidasa M."/>
            <person name="Muniz J."/>
            <person name="Nguyen L."/>
            <person name="Hughes D."/>
            <person name="Osuji N."/>
            <person name="Pu L.-L."/>
            <person name="Puazo M."/>
            <person name="Qu C."/>
            <person name="Quiroz J."/>
            <person name="Raj R."/>
            <person name="Weissenberger G."/>
            <person name="Xin Y."/>
            <person name="Zou X."/>
            <person name="Han Y."/>
            <person name="Worley K."/>
            <person name="Muzny D."/>
            <person name="Gibbs R."/>
        </authorList>
    </citation>
    <scope>NUCLEOTIDE SEQUENCE</scope>
    <source>
        <strain evidence="4">Sampled in the wild</strain>
    </source>
</reference>
<organism evidence="4 5">
    <name type="scientific">Ladona fulva</name>
    <name type="common">Scarce chaser dragonfly</name>
    <name type="synonym">Libellula fulva</name>
    <dbReference type="NCBI Taxonomy" id="123851"/>
    <lineage>
        <taxon>Eukaryota</taxon>
        <taxon>Metazoa</taxon>
        <taxon>Ecdysozoa</taxon>
        <taxon>Arthropoda</taxon>
        <taxon>Hexapoda</taxon>
        <taxon>Insecta</taxon>
        <taxon>Pterygota</taxon>
        <taxon>Palaeoptera</taxon>
        <taxon>Odonata</taxon>
        <taxon>Epiprocta</taxon>
        <taxon>Anisoptera</taxon>
        <taxon>Libelluloidea</taxon>
        <taxon>Libellulidae</taxon>
        <taxon>Ladona</taxon>
    </lineage>
</organism>
<dbReference type="GO" id="GO:0003677">
    <property type="term" value="F:DNA binding"/>
    <property type="evidence" value="ECO:0007669"/>
    <property type="project" value="UniProtKB-KW"/>
</dbReference>
<accession>A0A8K0KT94</accession>